<comment type="caution">
    <text evidence="1">The sequence shown here is derived from an EMBL/GenBank/DDBJ whole genome shotgun (WGS) entry which is preliminary data.</text>
</comment>
<dbReference type="EMBL" id="MSIE01000037">
    <property type="protein sequence ID" value="OLF15770.1"/>
    <property type="molecule type" value="Genomic_DNA"/>
</dbReference>
<keyword evidence="2" id="KW-1185">Reference proteome</keyword>
<dbReference type="InterPro" id="IPR008554">
    <property type="entry name" value="Glutaredoxin-like"/>
</dbReference>
<name>A0A1Q8CN40_9PSEU</name>
<gene>
    <name evidence="1" type="ORF">BU204_20445</name>
</gene>
<dbReference type="STRING" id="1912961.BU204_20445"/>
<proteinExistence type="predicted"/>
<dbReference type="InterPro" id="IPR036249">
    <property type="entry name" value="Thioredoxin-like_sf"/>
</dbReference>
<dbReference type="RefSeq" id="WP_075127303.1">
    <property type="nucleotide sequence ID" value="NZ_MSIE01000037.1"/>
</dbReference>
<organism evidence="1 2">
    <name type="scientific">Actinophytocola xanthii</name>
    <dbReference type="NCBI Taxonomy" id="1912961"/>
    <lineage>
        <taxon>Bacteria</taxon>
        <taxon>Bacillati</taxon>
        <taxon>Actinomycetota</taxon>
        <taxon>Actinomycetes</taxon>
        <taxon>Pseudonocardiales</taxon>
        <taxon>Pseudonocardiaceae</taxon>
    </lineage>
</organism>
<evidence type="ECO:0000313" key="1">
    <source>
        <dbReference type="EMBL" id="OLF15770.1"/>
    </source>
</evidence>
<dbReference type="Gene3D" id="3.40.30.10">
    <property type="entry name" value="Glutaredoxin"/>
    <property type="match status" value="1"/>
</dbReference>
<accession>A0A1Q8CN40</accession>
<dbReference type="SUPFAM" id="SSF52833">
    <property type="entry name" value="Thioredoxin-like"/>
    <property type="match status" value="1"/>
</dbReference>
<sequence length="82" mass="9284">MVARVTVVSREGCHLCEVAEADVARICAELDVEWDVRDVDADPELRAEYGDYVPVILVDDEQHGYWRVEEDRLRAALAPTGR</sequence>
<dbReference type="Pfam" id="PF05768">
    <property type="entry name" value="Glrx-like"/>
    <property type="match status" value="1"/>
</dbReference>
<reference evidence="1 2" key="1">
    <citation type="submission" date="2016-12" db="EMBL/GenBank/DDBJ databases">
        <title>The draft genome sequence of Actinophytocola sp. 11-183.</title>
        <authorList>
            <person name="Wang W."/>
            <person name="Yuan L."/>
        </authorList>
    </citation>
    <scope>NUCLEOTIDE SEQUENCE [LARGE SCALE GENOMIC DNA]</scope>
    <source>
        <strain evidence="1 2">11-183</strain>
    </source>
</reference>
<evidence type="ECO:0000313" key="2">
    <source>
        <dbReference type="Proteomes" id="UP000185596"/>
    </source>
</evidence>
<protein>
    <submittedName>
        <fullName evidence="1">NrdH-redoxin</fullName>
    </submittedName>
</protein>
<dbReference type="Proteomes" id="UP000185596">
    <property type="component" value="Unassembled WGS sequence"/>
</dbReference>
<dbReference type="AlphaFoldDB" id="A0A1Q8CN40"/>